<dbReference type="PANTHER" id="PTHR10073">
    <property type="entry name" value="DNA MISMATCH REPAIR PROTEIN MLH, PMS, MUTL"/>
    <property type="match status" value="1"/>
</dbReference>
<dbReference type="SUPFAM" id="SSF118116">
    <property type="entry name" value="DNA mismatch repair protein MutL"/>
    <property type="match status" value="1"/>
</dbReference>
<dbReference type="STRING" id="4096.A0A1U7X234"/>
<keyword evidence="3" id="KW-1185">Reference proteome</keyword>
<evidence type="ECO:0000256" key="1">
    <source>
        <dbReference type="SAM" id="Coils"/>
    </source>
</evidence>
<evidence type="ECO:0000313" key="3">
    <source>
        <dbReference type="Proteomes" id="UP000189701"/>
    </source>
</evidence>
<name>A0A1U7X234_NICSY</name>
<feature type="coiled-coil region" evidence="1">
    <location>
        <begin position="82"/>
        <end position="109"/>
    </location>
</feature>
<protein>
    <submittedName>
        <fullName evidence="4">DNA mismatch repair protein PMS1-like</fullName>
    </submittedName>
</protein>
<dbReference type="Proteomes" id="UP000189701">
    <property type="component" value="Unplaced"/>
</dbReference>
<feature type="domain" description="MutL C-terminal dimerisation" evidence="2">
    <location>
        <begin position="131"/>
        <end position="198"/>
    </location>
</feature>
<dbReference type="RefSeq" id="XP_009784898.1">
    <property type="nucleotide sequence ID" value="XM_009786596.1"/>
</dbReference>
<proteinExistence type="predicted"/>
<dbReference type="GO" id="GO:0006298">
    <property type="term" value="P:mismatch repair"/>
    <property type="evidence" value="ECO:0007669"/>
    <property type="project" value="InterPro"/>
</dbReference>
<sequence length="199" mass="22618">MNELCVTESVLVNSTCNNIHDVSENMVDAVSIEQPASLTLDAPKASSDLKIGSTLQFCVNDLISRRKQRLSRLQLLNRTSQRMKTKRDYAAATLELTESENEVAKEKALIAATSELERLFKKEDFTKMKVIGQFNLGFIIGKLDEDLFIVDQHAADEKYNFERLSQSTILNQQPLLRPLKMELSPEEEIVISIHNDTFR</sequence>
<dbReference type="AlphaFoldDB" id="A0A1U7X234"/>
<dbReference type="InterPro" id="IPR014790">
    <property type="entry name" value="MutL_C"/>
</dbReference>
<organism evidence="3 4">
    <name type="scientific">Nicotiana sylvestris</name>
    <name type="common">Wood tobacco</name>
    <name type="synonym">South American tobacco</name>
    <dbReference type="NCBI Taxonomy" id="4096"/>
    <lineage>
        <taxon>Eukaryota</taxon>
        <taxon>Viridiplantae</taxon>
        <taxon>Streptophyta</taxon>
        <taxon>Embryophyta</taxon>
        <taxon>Tracheophyta</taxon>
        <taxon>Spermatophyta</taxon>
        <taxon>Magnoliopsida</taxon>
        <taxon>eudicotyledons</taxon>
        <taxon>Gunneridae</taxon>
        <taxon>Pentapetalae</taxon>
        <taxon>asterids</taxon>
        <taxon>lamiids</taxon>
        <taxon>Solanales</taxon>
        <taxon>Solanaceae</taxon>
        <taxon>Nicotianoideae</taxon>
        <taxon>Nicotianeae</taxon>
        <taxon>Nicotiana</taxon>
    </lineage>
</organism>
<reference evidence="3" key="1">
    <citation type="journal article" date="2013" name="Genome Biol.">
        <title>Reference genomes and transcriptomes of Nicotiana sylvestris and Nicotiana tomentosiformis.</title>
        <authorList>
            <person name="Sierro N."/>
            <person name="Battey J.N."/>
            <person name="Ouadi S."/>
            <person name="Bovet L."/>
            <person name="Goepfert S."/>
            <person name="Bakaher N."/>
            <person name="Peitsch M.C."/>
            <person name="Ivanov N.V."/>
        </authorList>
    </citation>
    <scope>NUCLEOTIDE SEQUENCE [LARGE SCALE GENOMIC DNA]</scope>
</reference>
<keyword evidence="1" id="KW-0175">Coiled coil</keyword>
<dbReference type="GO" id="GO:0005524">
    <property type="term" value="F:ATP binding"/>
    <property type="evidence" value="ECO:0007669"/>
    <property type="project" value="InterPro"/>
</dbReference>
<dbReference type="GO" id="GO:0032389">
    <property type="term" value="C:MutLalpha complex"/>
    <property type="evidence" value="ECO:0007669"/>
    <property type="project" value="TreeGrafter"/>
</dbReference>
<reference evidence="4" key="2">
    <citation type="submission" date="2025-08" db="UniProtKB">
        <authorList>
            <consortium name="RefSeq"/>
        </authorList>
    </citation>
    <scope>IDENTIFICATION</scope>
    <source>
        <tissue evidence="4">Leaf</tissue>
    </source>
</reference>
<evidence type="ECO:0000259" key="2">
    <source>
        <dbReference type="Pfam" id="PF08676"/>
    </source>
</evidence>
<dbReference type="eggNOG" id="KOG1978">
    <property type="taxonomic scope" value="Eukaryota"/>
</dbReference>
<dbReference type="InterPro" id="IPR042120">
    <property type="entry name" value="MutL_C_dimsub"/>
</dbReference>
<dbReference type="InterPro" id="IPR037198">
    <property type="entry name" value="MutL_C_sf"/>
</dbReference>
<dbReference type="GO" id="GO:0140664">
    <property type="term" value="F:ATP-dependent DNA damage sensor activity"/>
    <property type="evidence" value="ECO:0007669"/>
    <property type="project" value="InterPro"/>
</dbReference>
<dbReference type="PANTHER" id="PTHR10073:SF52">
    <property type="entry name" value="MISMATCH REPAIR ENDONUCLEASE PMS2"/>
    <property type="match status" value="1"/>
</dbReference>
<accession>A0A1U7X234</accession>
<gene>
    <name evidence="4" type="primary">LOC104233232</name>
</gene>
<dbReference type="Pfam" id="PF08676">
    <property type="entry name" value="MutL_C"/>
    <property type="match status" value="1"/>
</dbReference>
<dbReference type="GO" id="GO:0016887">
    <property type="term" value="F:ATP hydrolysis activity"/>
    <property type="evidence" value="ECO:0007669"/>
    <property type="project" value="InterPro"/>
</dbReference>
<evidence type="ECO:0000313" key="4">
    <source>
        <dbReference type="RefSeq" id="XP_009784898.1"/>
    </source>
</evidence>
<dbReference type="InterPro" id="IPR038973">
    <property type="entry name" value="MutL/Mlh/Pms-like"/>
</dbReference>
<dbReference type="Gene3D" id="3.30.1540.20">
    <property type="entry name" value="MutL, C-terminal domain, dimerisation subdomain"/>
    <property type="match status" value="1"/>
</dbReference>